<feature type="compositionally biased region" description="Polar residues" evidence="1">
    <location>
        <begin position="38"/>
        <end position="48"/>
    </location>
</feature>
<dbReference type="Proteomes" id="UP001596408">
    <property type="component" value="Unassembled WGS sequence"/>
</dbReference>
<evidence type="ECO:0000256" key="1">
    <source>
        <dbReference type="SAM" id="MobiDB-lite"/>
    </source>
</evidence>
<reference evidence="2 3" key="1">
    <citation type="journal article" date="2019" name="Int. J. Syst. Evol. Microbiol.">
        <title>The Global Catalogue of Microorganisms (GCM) 10K type strain sequencing project: providing services to taxonomists for standard genome sequencing and annotation.</title>
        <authorList>
            <consortium name="The Broad Institute Genomics Platform"/>
            <consortium name="The Broad Institute Genome Sequencing Center for Infectious Disease"/>
            <person name="Wu L."/>
            <person name="Ma J."/>
        </authorList>
    </citation>
    <scope>NUCLEOTIDE SEQUENCE [LARGE SCALE GENOMIC DNA]</scope>
    <source>
        <strain evidence="2 3">YIM 94188</strain>
    </source>
</reference>
<sequence>MVHRRTILATCGALSASLVAGCSTDGGSQADAAHRDGTSSTGTISEGQSVGAGFRPTIPASLGTMERIGNEWIGSSRGNPEPHGVLVWNSGASDHSVSERISRDGERIYDGNGRTLNPDTYALIRLRDSGRYRYRIRSDSAEVEFGISTSQFESFHSATVVEFTEDGAAARTVADAEWYDIFTTDPESGR</sequence>
<comment type="caution">
    <text evidence="2">The sequence shown here is derived from an EMBL/GenBank/DDBJ whole genome shotgun (WGS) entry which is preliminary data.</text>
</comment>
<accession>A0ABD5TZ27</accession>
<proteinExistence type="predicted"/>
<dbReference type="PROSITE" id="PS51257">
    <property type="entry name" value="PROKAR_LIPOPROTEIN"/>
    <property type="match status" value="1"/>
</dbReference>
<dbReference type="RefSeq" id="WP_379693681.1">
    <property type="nucleotide sequence ID" value="NZ_JBHSXH010000009.1"/>
</dbReference>
<dbReference type="EMBL" id="JBHSXH010000009">
    <property type="protein sequence ID" value="MFC6824578.1"/>
    <property type="molecule type" value="Genomic_DNA"/>
</dbReference>
<name>A0ABD5TZ27_9EURY</name>
<evidence type="ECO:0000313" key="2">
    <source>
        <dbReference type="EMBL" id="MFC6824578.1"/>
    </source>
</evidence>
<organism evidence="2 3">
    <name type="scientific">Halopelagius fulvigenes</name>
    <dbReference type="NCBI Taxonomy" id="1198324"/>
    <lineage>
        <taxon>Archaea</taxon>
        <taxon>Methanobacteriati</taxon>
        <taxon>Methanobacteriota</taxon>
        <taxon>Stenosarchaea group</taxon>
        <taxon>Halobacteria</taxon>
        <taxon>Halobacteriales</taxon>
        <taxon>Haloferacaceae</taxon>
    </lineage>
</organism>
<keyword evidence="3" id="KW-1185">Reference proteome</keyword>
<feature type="region of interest" description="Disordered" evidence="1">
    <location>
        <begin position="25"/>
        <end position="56"/>
    </location>
</feature>
<protein>
    <submittedName>
        <fullName evidence="2">Uncharacterized protein</fullName>
    </submittedName>
</protein>
<evidence type="ECO:0000313" key="3">
    <source>
        <dbReference type="Proteomes" id="UP001596408"/>
    </source>
</evidence>
<dbReference type="PROSITE" id="PS51318">
    <property type="entry name" value="TAT"/>
    <property type="match status" value="1"/>
</dbReference>
<dbReference type="AlphaFoldDB" id="A0ABD5TZ27"/>
<dbReference type="InterPro" id="IPR006311">
    <property type="entry name" value="TAT_signal"/>
</dbReference>
<gene>
    <name evidence="2" type="ORF">ACFQEV_06150</name>
</gene>